<dbReference type="SUPFAM" id="SSF53067">
    <property type="entry name" value="Actin-like ATPase domain"/>
    <property type="match status" value="1"/>
</dbReference>
<dbReference type="InterPro" id="IPR036390">
    <property type="entry name" value="WH_DNA-bd_sf"/>
</dbReference>
<dbReference type="OrthoDB" id="9796533at2"/>
<gene>
    <name evidence="2" type="ORF">SAMN05421819_4193</name>
</gene>
<dbReference type="PROSITE" id="PS01125">
    <property type="entry name" value="ROK"/>
    <property type="match status" value="1"/>
</dbReference>
<dbReference type="Proteomes" id="UP000236728">
    <property type="component" value="Unassembled WGS sequence"/>
</dbReference>
<name>A0A1H6C2D2_9BACT</name>
<dbReference type="Gene3D" id="1.10.10.10">
    <property type="entry name" value="Winged helix-like DNA-binding domain superfamily/Winged helix DNA-binding domain"/>
    <property type="match status" value="1"/>
</dbReference>
<accession>A0A1H6C2D2</accession>
<dbReference type="InterPro" id="IPR043129">
    <property type="entry name" value="ATPase_NBD"/>
</dbReference>
<dbReference type="PANTHER" id="PTHR18964">
    <property type="entry name" value="ROK (REPRESSOR, ORF, KINASE) FAMILY"/>
    <property type="match status" value="1"/>
</dbReference>
<comment type="similarity">
    <text evidence="1">Belongs to the ROK (NagC/XylR) family.</text>
</comment>
<evidence type="ECO:0000313" key="3">
    <source>
        <dbReference type="Proteomes" id="UP000236728"/>
    </source>
</evidence>
<dbReference type="AlphaFoldDB" id="A0A1H6C2D2"/>
<proteinExistence type="inferred from homology"/>
<keyword evidence="3" id="KW-1185">Reference proteome</keyword>
<dbReference type="Gene3D" id="3.30.420.40">
    <property type="match status" value="2"/>
</dbReference>
<sequence length="385" mass="41231">MYSTSLPTHQKTATNRTPREINRSLVLNILRKQQPISRADLARVSGLQRSTISLIIEELIAERLVLEGSTARLPRGRRPTYLQINPQRAILALDIHPEQATLAVSDLCGKIVEQRLINIPSDNRSVAAMVNAVKRTLAEHKDKTFDGIGICLPGRTDPQTDKPIFAPNLHFPIADLSKRFIAATGLRVEIDNVANACVLGEVWFGGTETNHDIVAVNVSEGIGTGILANGQLLRGEHGMAGEFGHVQLMPDGPLCGCGSHGCWEMLASNRAAMRDYAANGGNGISTFPALLGLAQSGDKHAGAALERMATNLGKGLRVIVAALAPKEIVIVGDITSVWHRVGPIIDSTMRKDLLRANTSLRPAYDGNLARLRGAVALVLTAGAVS</sequence>
<protein>
    <submittedName>
        <fullName evidence="2">Sugar kinase of the NBD/HSP70 family, may contain an N-terminal HTH domain</fullName>
    </submittedName>
</protein>
<dbReference type="InterPro" id="IPR000600">
    <property type="entry name" value="ROK"/>
</dbReference>
<reference evidence="2 3" key="1">
    <citation type="submission" date="2016-10" db="EMBL/GenBank/DDBJ databases">
        <authorList>
            <person name="de Groot N.N."/>
        </authorList>
    </citation>
    <scope>NUCLEOTIDE SEQUENCE [LARGE SCALE GENOMIC DNA]</scope>
    <source>
        <strain evidence="2 3">DSM 22489</strain>
    </source>
</reference>
<organism evidence="2 3">
    <name type="scientific">Bryocella elongata</name>
    <dbReference type="NCBI Taxonomy" id="863522"/>
    <lineage>
        <taxon>Bacteria</taxon>
        <taxon>Pseudomonadati</taxon>
        <taxon>Acidobacteriota</taxon>
        <taxon>Terriglobia</taxon>
        <taxon>Terriglobales</taxon>
        <taxon>Acidobacteriaceae</taxon>
        <taxon>Bryocella</taxon>
    </lineage>
</organism>
<dbReference type="GO" id="GO:0016301">
    <property type="term" value="F:kinase activity"/>
    <property type="evidence" value="ECO:0007669"/>
    <property type="project" value="UniProtKB-KW"/>
</dbReference>
<dbReference type="PANTHER" id="PTHR18964:SF149">
    <property type="entry name" value="BIFUNCTIONAL UDP-N-ACETYLGLUCOSAMINE 2-EPIMERASE_N-ACETYLMANNOSAMINE KINASE"/>
    <property type="match status" value="1"/>
</dbReference>
<evidence type="ECO:0000313" key="2">
    <source>
        <dbReference type="EMBL" id="SEG67134.1"/>
    </source>
</evidence>
<dbReference type="RefSeq" id="WP_103935030.1">
    <property type="nucleotide sequence ID" value="NZ_FNVA01000008.1"/>
</dbReference>
<evidence type="ECO:0000256" key="1">
    <source>
        <dbReference type="ARBA" id="ARBA00006479"/>
    </source>
</evidence>
<dbReference type="Pfam" id="PF00480">
    <property type="entry name" value="ROK"/>
    <property type="match status" value="1"/>
</dbReference>
<dbReference type="SUPFAM" id="SSF46785">
    <property type="entry name" value="Winged helix' DNA-binding domain"/>
    <property type="match status" value="1"/>
</dbReference>
<keyword evidence="2" id="KW-0418">Kinase</keyword>
<dbReference type="InterPro" id="IPR049874">
    <property type="entry name" value="ROK_cs"/>
</dbReference>
<dbReference type="EMBL" id="FNVA01000008">
    <property type="protein sequence ID" value="SEG67134.1"/>
    <property type="molecule type" value="Genomic_DNA"/>
</dbReference>
<dbReference type="InterPro" id="IPR036388">
    <property type="entry name" value="WH-like_DNA-bd_sf"/>
</dbReference>
<keyword evidence="2" id="KW-0808">Transferase</keyword>